<keyword evidence="2" id="KW-0732">Signal</keyword>
<evidence type="ECO:0000256" key="1">
    <source>
        <dbReference type="SAM" id="MobiDB-lite"/>
    </source>
</evidence>
<dbReference type="AlphaFoldDB" id="A0A2A6BCQ9"/>
<proteinExistence type="predicted"/>
<feature type="chain" id="PRO_5044005651" evidence="2">
    <location>
        <begin position="23"/>
        <end position="112"/>
    </location>
</feature>
<protein>
    <submittedName>
        <fullName evidence="3">Uncharacterized protein</fullName>
    </submittedName>
</protein>
<reference evidence="3" key="2">
    <citation type="submission" date="2022-06" db="UniProtKB">
        <authorList>
            <consortium name="EnsemblMetazoa"/>
        </authorList>
    </citation>
    <scope>IDENTIFICATION</scope>
    <source>
        <strain evidence="3">PS312</strain>
    </source>
</reference>
<organism evidence="3 4">
    <name type="scientific">Pristionchus pacificus</name>
    <name type="common">Parasitic nematode worm</name>
    <dbReference type="NCBI Taxonomy" id="54126"/>
    <lineage>
        <taxon>Eukaryota</taxon>
        <taxon>Metazoa</taxon>
        <taxon>Ecdysozoa</taxon>
        <taxon>Nematoda</taxon>
        <taxon>Chromadorea</taxon>
        <taxon>Rhabditida</taxon>
        <taxon>Rhabditina</taxon>
        <taxon>Diplogasteromorpha</taxon>
        <taxon>Diplogasteroidea</taxon>
        <taxon>Neodiplogasteridae</taxon>
        <taxon>Pristionchus</taxon>
    </lineage>
</organism>
<evidence type="ECO:0000256" key="2">
    <source>
        <dbReference type="SAM" id="SignalP"/>
    </source>
</evidence>
<feature type="compositionally biased region" description="Polar residues" evidence="1">
    <location>
        <begin position="40"/>
        <end position="63"/>
    </location>
</feature>
<accession>A0A8R1YC89</accession>
<name>A0A2A6BCQ9_PRIPA</name>
<feature type="region of interest" description="Disordered" evidence="1">
    <location>
        <begin position="34"/>
        <end position="64"/>
    </location>
</feature>
<gene>
    <name evidence="3" type="primary">WBGene00105324</name>
</gene>
<accession>A0A2A6BCQ9</accession>
<sequence length="112" mass="12360">TGSEIKSLLIVLLCAAAGLTTSAVLRSGTFPSQDADHTAGLTNADQTAIRSRTSELSPVTQETDQSRVIDDPFRVYYNPCWFGIDEETNKEIMRCADGTTERKFRERANSGW</sequence>
<feature type="signal peptide" evidence="2">
    <location>
        <begin position="1"/>
        <end position="22"/>
    </location>
</feature>
<dbReference type="Proteomes" id="UP000005239">
    <property type="component" value="Unassembled WGS sequence"/>
</dbReference>
<evidence type="ECO:0000313" key="4">
    <source>
        <dbReference type="Proteomes" id="UP000005239"/>
    </source>
</evidence>
<keyword evidence="4" id="KW-1185">Reference proteome</keyword>
<evidence type="ECO:0000313" key="3">
    <source>
        <dbReference type="EnsemblMetazoa" id="PPA15770.1"/>
    </source>
</evidence>
<reference evidence="4" key="1">
    <citation type="journal article" date="2008" name="Nat. Genet.">
        <title>The Pristionchus pacificus genome provides a unique perspective on nematode lifestyle and parasitism.</title>
        <authorList>
            <person name="Dieterich C."/>
            <person name="Clifton S.W."/>
            <person name="Schuster L.N."/>
            <person name="Chinwalla A."/>
            <person name="Delehaunty K."/>
            <person name="Dinkelacker I."/>
            <person name="Fulton L."/>
            <person name="Fulton R."/>
            <person name="Godfrey J."/>
            <person name="Minx P."/>
            <person name="Mitreva M."/>
            <person name="Roeseler W."/>
            <person name="Tian H."/>
            <person name="Witte H."/>
            <person name="Yang S.P."/>
            <person name="Wilson R.K."/>
            <person name="Sommer R.J."/>
        </authorList>
    </citation>
    <scope>NUCLEOTIDE SEQUENCE [LARGE SCALE GENOMIC DNA]</scope>
    <source>
        <strain evidence="4">PS312</strain>
    </source>
</reference>
<dbReference type="EnsemblMetazoa" id="PPA15770.1">
    <property type="protein sequence ID" value="PPA15770.1"/>
    <property type="gene ID" value="WBGene00105324"/>
</dbReference>